<reference evidence="1" key="1">
    <citation type="submission" date="2024-05" db="EMBL/GenBank/DDBJ databases">
        <title>Genome sequencing of novel strain.</title>
        <authorList>
            <person name="Ganbat D."/>
            <person name="Ganbat S."/>
            <person name="Lee S.-J."/>
        </authorList>
    </citation>
    <scope>NUCLEOTIDE SEQUENCE</scope>
    <source>
        <strain evidence="1">SMD15-11</strain>
    </source>
</reference>
<dbReference type="EMBL" id="CP154858">
    <property type="protein sequence ID" value="XDT72228.1"/>
    <property type="molecule type" value="Genomic_DNA"/>
</dbReference>
<name>A0AB39UW89_9GAMM</name>
<evidence type="ECO:0000313" key="1">
    <source>
        <dbReference type="EMBL" id="XDT72228.1"/>
    </source>
</evidence>
<organism evidence="1">
    <name type="scientific">Thermohahella caldifontis</name>
    <dbReference type="NCBI Taxonomy" id="3142973"/>
    <lineage>
        <taxon>Bacteria</taxon>
        <taxon>Pseudomonadati</taxon>
        <taxon>Pseudomonadota</taxon>
        <taxon>Gammaproteobacteria</taxon>
        <taxon>Oceanospirillales</taxon>
        <taxon>Hahellaceae</taxon>
        <taxon>Thermohahella</taxon>
    </lineage>
</organism>
<sequence length="179" mass="20040">MDHTPVLNDFFHWIPPHDRPTRFGPPAPNRPVEHRRPLLWITRKDCGLYLVNDTGEMLEWVIASPGGFTTIDDTPITLNQGCHIPDGDSTTAGKDTSATEGCRSYRNVAPRAAVLLDTYDFILDSDYMLTVTVRVKSPSLGLLEFTPVPERGGLAETVLLWENGDHDRSCEIKRLKQSP</sequence>
<accession>A0AB39UW89</accession>
<dbReference type="KEGG" id="tcd:AAIA72_15740"/>
<dbReference type="RefSeq" id="WP_369601240.1">
    <property type="nucleotide sequence ID" value="NZ_CP154858.1"/>
</dbReference>
<gene>
    <name evidence="1" type="ORF">AAIA72_15740</name>
</gene>
<protein>
    <submittedName>
        <fullName evidence="1">Uncharacterized protein</fullName>
    </submittedName>
</protein>
<proteinExistence type="predicted"/>
<dbReference type="AlphaFoldDB" id="A0AB39UW89"/>